<dbReference type="InterPro" id="IPR006390">
    <property type="entry name" value="DHP_synth_dom"/>
</dbReference>
<dbReference type="STRING" id="573370.DMR_25730"/>
<dbReference type="PROSITE" id="PS00792">
    <property type="entry name" value="DHPS_1"/>
    <property type="match status" value="1"/>
</dbReference>
<dbReference type="AlphaFoldDB" id="C4XU42"/>
<gene>
    <name evidence="12" type="primary">folP</name>
    <name evidence="12" type="ordered locus">DMR_25730</name>
</gene>
<dbReference type="NCBIfam" id="TIGR01496">
    <property type="entry name" value="DHPS"/>
    <property type="match status" value="1"/>
</dbReference>
<evidence type="ECO:0000259" key="11">
    <source>
        <dbReference type="PROSITE" id="PS50972"/>
    </source>
</evidence>
<comment type="pathway">
    <text evidence="3 9">Cofactor biosynthesis; tetrahydrofolate biosynthesis; 7,8-dihydrofolate from 2-amino-4-hydroxy-6-hydroxymethyl-7,8-dihydropteridine diphosphate and 4-aminobenzoate: step 1/2.</text>
</comment>
<dbReference type="HOGENOM" id="CLU_008023_0_2_7"/>
<dbReference type="GO" id="GO:0046654">
    <property type="term" value="P:tetrahydrofolate biosynthetic process"/>
    <property type="evidence" value="ECO:0007669"/>
    <property type="project" value="UniProtKB-UniPathway"/>
</dbReference>
<organism evidence="12 13">
    <name type="scientific">Solidesulfovibrio magneticus (strain ATCC 700980 / DSM 13731 / RS-1)</name>
    <name type="common">Desulfovibrio magneticus</name>
    <dbReference type="NCBI Taxonomy" id="573370"/>
    <lineage>
        <taxon>Bacteria</taxon>
        <taxon>Pseudomonadati</taxon>
        <taxon>Thermodesulfobacteriota</taxon>
        <taxon>Desulfovibrionia</taxon>
        <taxon>Desulfovibrionales</taxon>
        <taxon>Desulfovibrionaceae</taxon>
        <taxon>Solidesulfovibrio</taxon>
    </lineage>
</organism>
<keyword evidence="7 9" id="KW-0460">Magnesium</keyword>
<evidence type="ECO:0000256" key="8">
    <source>
        <dbReference type="ARBA" id="ARBA00022909"/>
    </source>
</evidence>
<dbReference type="InterPro" id="IPR000489">
    <property type="entry name" value="Pterin-binding_dom"/>
</dbReference>
<keyword evidence="5 9" id="KW-0808">Transferase</keyword>
<evidence type="ECO:0000256" key="5">
    <source>
        <dbReference type="ARBA" id="ARBA00022679"/>
    </source>
</evidence>
<sequence length="303" mass="31886">MRPTMRQIRSTAPISGPGDSMEQDMASIWRLGGGRTLDCSGDRVIGIVNATPDSFYDGGRHGDVAAAVSHGLRLAGEGADMLDIGGESTRPGAAPVTDAEEIDRVVPVIAELARRLPDMPIAVDTYRAGCATAALAAGACAVNDVSGLAFDPALLEVVAQRQPGYVLMHTKGRPDVMQRDPRYDDVIGEILAYFEQGLTRLTRAGLPEDHVVLDPGIGFGKLSEHNLEILRNLERFTVFGRPVYLGLSNKSFFGALLGLPVGERTVATAVASALCAGRGARLHRVHDVAAVKQALGLAAALAG</sequence>
<dbReference type="CDD" id="cd00739">
    <property type="entry name" value="DHPS"/>
    <property type="match status" value="1"/>
</dbReference>
<feature type="region of interest" description="Disordered" evidence="10">
    <location>
        <begin position="1"/>
        <end position="22"/>
    </location>
</feature>
<evidence type="ECO:0000256" key="2">
    <source>
        <dbReference type="ARBA" id="ARBA00001946"/>
    </source>
</evidence>
<dbReference type="PROSITE" id="PS00793">
    <property type="entry name" value="DHPS_2"/>
    <property type="match status" value="1"/>
</dbReference>
<dbReference type="GO" id="GO:0004156">
    <property type="term" value="F:dihydropteroate synthase activity"/>
    <property type="evidence" value="ECO:0007669"/>
    <property type="project" value="UniProtKB-EC"/>
</dbReference>
<comment type="similarity">
    <text evidence="9">Belongs to the DHPS family.</text>
</comment>
<dbReference type="PROSITE" id="PS50972">
    <property type="entry name" value="PTERIN_BINDING"/>
    <property type="match status" value="1"/>
</dbReference>
<evidence type="ECO:0000256" key="1">
    <source>
        <dbReference type="ARBA" id="ARBA00000012"/>
    </source>
</evidence>
<dbReference type="Pfam" id="PF00809">
    <property type="entry name" value="Pterin_bind"/>
    <property type="match status" value="1"/>
</dbReference>
<dbReference type="GO" id="GO:0005829">
    <property type="term" value="C:cytosol"/>
    <property type="evidence" value="ECO:0007669"/>
    <property type="project" value="TreeGrafter"/>
</dbReference>
<dbReference type="SUPFAM" id="SSF51717">
    <property type="entry name" value="Dihydropteroate synthetase-like"/>
    <property type="match status" value="1"/>
</dbReference>
<dbReference type="EMBL" id="AP010904">
    <property type="protein sequence ID" value="BAH76064.1"/>
    <property type="molecule type" value="Genomic_DNA"/>
</dbReference>
<evidence type="ECO:0000256" key="6">
    <source>
        <dbReference type="ARBA" id="ARBA00022723"/>
    </source>
</evidence>
<dbReference type="PANTHER" id="PTHR20941:SF1">
    <property type="entry name" value="FOLIC ACID SYNTHESIS PROTEIN FOL1"/>
    <property type="match status" value="1"/>
</dbReference>
<evidence type="ECO:0000256" key="10">
    <source>
        <dbReference type="SAM" id="MobiDB-lite"/>
    </source>
</evidence>
<feature type="domain" description="Pterin-binding" evidence="11">
    <location>
        <begin position="42"/>
        <end position="296"/>
    </location>
</feature>
<evidence type="ECO:0000256" key="7">
    <source>
        <dbReference type="ARBA" id="ARBA00022842"/>
    </source>
</evidence>
<dbReference type="InterPro" id="IPR011005">
    <property type="entry name" value="Dihydropteroate_synth-like_sf"/>
</dbReference>
<dbReference type="Gene3D" id="3.20.20.20">
    <property type="entry name" value="Dihydropteroate synthase-like"/>
    <property type="match status" value="1"/>
</dbReference>
<dbReference type="GO" id="GO:0046656">
    <property type="term" value="P:folic acid biosynthetic process"/>
    <property type="evidence" value="ECO:0007669"/>
    <property type="project" value="UniProtKB-KW"/>
</dbReference>
<evidence type="ECO:0000256" key="9">
    <source>
        <dbReference type="RuleBase" id="RU361205"/>
    </source>
</evidence>
<protein>
    <recommendedName>
        <fullName evidence="4 9">Dihydropteroate synthase</fullName>
        <shortName evidence="9">DHPS</shortName>
        <ecNumber evidence="4 9">2.5.1.15</ecNumber>
    </recommendedName>
    <alternativeName>
        <fullName evidence="9">Dihydropteroate pyrophosphorylase</fullName>
    </alternativeName>
</protein>
<comment type="catalytic activity">
    <reaction evidence="1">
        <text>(7,8-dihydropterin-6-yl)methyl diphosphate + 4-aminobenzoate = 7,8-dihydropteroate + diphosphate</text>
        <dbReference type="Rhea" id="RHEA:19949"/>
        <dbReference type="ChEBI" id="CHEBI:17836"/>
        <dbReference type="ChEBI" id="CHEBI:17839"/>
        <dbReference type="ChEBI" id="CHEBI:33019"/>
        <dbReference type="ChEBI" id="CHEBI:72950"/>
        <dbReference type="EC" id="2.5.1.15"/>
    </reaction>
</comment>
<dbReference type="InterPro" id="IPR045031">
    <property type="entry name" value="DHP_synth-like"/>
</dbReference>
<evidence type="ECO:0000256" key="4">
    <source>
        <dbReference type="ARBA" id="ARBA00012458"/>
    </source>
</evidence>
<dbReference type="PANTHER" id="PTHR20941">
    <property type="entry name" value="FOLATE SYNTHESIS PROTEINS"/>
    <property type="match status" value="1"/>
</dbReference>
<evidence type="ECO:0000256" key="3">
    <source>
        <dbReference type="ARBA" id="ARBA00004763"/>
    </source>
</evidence>
<keyword evidence="13" id="KW-1185">Reference proteome</keyword>
<dbReference type="GO" id="GO:0046872">
    <property type="term" value="F:metal ion binding"/>
    <property type="evidence" value="ECO:0007669"/>
    <property type="project" value="UniProtKB-KW"/>
</dbReference>
<keyword evidence="6 9" id="KW-0479">Metal-binding</keyword>
<keyword evidence="8 9" id="KW-0289">Folate biosynthesis</keyword>
<name>C4XU42_SOLM1</name>
<dbReference type="EC" id="2.5.1.15" evidence="4 9"/>
<dbReference type="Proteomes" id="UP000009071">
    <property type="component" value="Chromosome"/>
</dbReference>
<comment type="cofactor">
    <cofactor evidence="2 9">
        <name>Mg(2+)</name>
        <dbReference type="ChEBI" id="CHEBI:18420"/>
    </cofactor>
</comment>
<comment type="function">
    <text evidence="9">Catalyzes the condensation of para-aminobenzoate (pABA) with 6-hydroxymethyl-7,8-dihydropterin diphosphate (DHPt-PP) to form 7,8-dihydropteroate (H2Pte), the immediate precursor of folate derivatives.</text>
</comment>
<dbReference type="UniPathway" id="UPA00077">
    <property type="reaction ID" value="UER00156"/>
</dbReference>
<accession>C4XU42</accession>
<proteinExistence type="inferred from homology"/>
<dbReference type="eggNOG" id="COG0294">
    <property type="taxonomic scope" value="Bacteria"/>
</dbReference>
<dbReference type="KEGG" id="dma:DMR_25730"/>
<evidence type="ECO:0000313" key="12">
    <source>
        <dbReference type="EMBL" id="BAH76064.1"/>
    </source>
</evidence>
<evidence type="ECO:0000313" key="13">
    <source>
        <dbReference type="Proteomes" id="UP000009071"/>
    </source>
</evidence>
<reference evidence="12 13" key="1">
    <citation type="journal article" date="2009" name="Genome Res.">
        <title>Whole genome sequence of Desulfovibrio magneticus strain RS-1 revealed common gene clusters in magnetotactic bacteria.</title>
        <authorList>
            <person name="Nakazawa H."/>
            <person name="Arakaki A."/>
            <person name="Narita-Yamada S."/>
            <person name="Yashiro I."/>
            <person name="Jinno K."/>
            <person name="Aoki N."/>
            <person name="Tsuruyama A."/>
            <person name="Okamura Y."/>
            <person name="Tanikawa S."/>
            <person name="Fujita N."/>
            <person name="Takeyama H."/>
            <person name="Matsunaga T."/>
        </authorList>
    </citation>
    <scope>NUCLEOTIDE SEQUENCE [LARGE SCALE GENOMIC DNA]</scope>
    <source>
        <strain evidence="13">ATCC 700980 / DSM 13731 / RS-1</strain>
    </source>
</reference>